<protein>
    <submittedName>
        <fullName evidence="1">CILP2-like protein</fullName>
    </submittedName>
</protein>
<keyword evidence="2" id="KW-1185">Reference proteome</keyword>
<gene>
    <name evidence="1" type="ORF">MAR_011829</name>
</gene>
<sequence length="1500" mass="166479">ATDVDDVEFVQVCITYRCSKPDELTTVYLDIDIPWIDSTNGSTDSAIAHPAFVCKGMCNGPLCRQQNPLTNFDGAFEAPEVPGETGPDFYDGTDTDCDDRTSTESFAYEFVCSARRISTDYLCQIEFTFPWSTEYMSERQPLVRTIRSSCKADVGFCPAGSCRYDLYRHRKCPDDGVVCPKYRPEFVDCGVFGRVKVQIVDKCVCCADKGVFVQGLVKDSDSGEPLPEMIVLWNGKQVEITSATGNFEFLIGSDVREVVIVVRDKYADEEYGEYADAVKTVNIPIGFRGPVNVEIPMLKRAAPVSVDPTIDTALDLLPGSNVAKMVIKANSVRDAKGNVYDQIVLVRITSINVSVAETDDILPGRFLTADNDQLVSDLVFEPIVTTADGETLFVEALIKVNDEMLLWEINRETGRWEKVKTRLYYKADPAAPSRKPRQIQLTDAYLFEINSGNWYNIDKIPGAPRCYFKARVFYENPAEANLPAAFRPTVVAFTPNNERLRFYHPFTTDPANECFEVRCLDFNPADPTSVLTGLISYTAYESVSVGGVNIPLITELKAKILTDYIPPIQGPHSSIFYERLLPAKEQVYVNFISANDKSRPFYADRAVCEATNVARPAFHFYKPALPSYDPIPDDTELCTARIALRNGSGGFIDTLTDLATLPSLTATSIWTSGSNNYYYTNIATLQVATDVDDVEFVQVCITFRCSKPDELTTVYLDIDIPWIDSTNGSTDSAIAHPAFRCKGMCNGPLCRQQNPLTNFDGAFGASEVPGETGPDFYDGTDTDCDDRTSTESFAYEFYCDAKRISTDFLCQIEFTFPWSTEYMSERQPLVRTIRGSCKADVGFCPTGSCRYDLYRHRKCPDDGVVCPKYRPEFVDCGVFGRVKVQIVDKCVCCADKGVFVQGLVKDSDSGEPLPKMLVLWNGKQVDITSATGNFEFLIGSDVGEVVIVVRDKYADEKYGEYADAVKTIDIPIGFRGPVNGEILMLKRAAPVSVDPTIDTALELLPGSNVAKMVIKANSVKDAKGNVYEQEVLVRITSINVSVAETDDILPGRFLTADNDQLVSDLVFEPIVTTADGETLFVEALIKVNDEMLLWEINRETGLWEKVKTRLYYKADSAAPSRKPRQIQLTDAYLFEINSGNWYNIDKIPGAPRCYFKARVFYENPAEANLPAAFRPTVVAFTPNNERLRFYHQFTTDPANECFEVRCLDFNPADPTNVLTGLISYTAYESVSVGGVNIPLVTELKAKILTDYIPPIQGPHSSIFYERLLPAKEQVYVNFISANDNSRPFYVDRAVCEATNVARPAFHFYKPALPSYDPIPDDTELCTARIALRHKTGEFINVLTDLATLPSLTATSVWTSGSNNYFYTDTVTLQVATDAAGVEFVQVCVTYRCSKPDEPSTVYLDIDIPWIDSTNGSTDSAIARPGFACTGRCNGPLCRLQNPPTDFDGAFEAPEVSGETGPDFYDGTDTDCDGRTSTESFAYELFCAPRSRGTGEEREAA</sequence>
<organism evidence="1 2">
    <name type="scientific">Mya arenaria</name>
    <name type="common">Soft-shell clam</name>
    <dbReference type="NCBI Taxonomy" id="6604"/>
    <lineage>
        <taxon>Eukaryota</taxon>
        <taxon>Metazoa</taxon>
        <taxon>Spiralia</taxon>
        <taxon>Lophotrochozoa</taxon>
        <taxon>Mollusca</taxon>
        <taxon>Bivalvia</taxon>
        <taxon>Autobranchia</taxon>
        <taxon>Heteroconchia</taxon>
        <taxon>Euheterodonta</taxon>
        <taxon>Imparidentia</taxon>
        <taxon>Neoheterodontei</taxon>
        <taxon>Myida</taxon>
        <taxon>Myoidea</taxon>
        <taxon>Myidae</taxon>
        <taxon>Mya</taxon>
    </lineage>
</organism>
<name>A0ABY7FV84_MYAAR</name>
<evidence type="ECO:0000313" key="2">
    <source>
        <dbReference type="Proteomes" id="UP001164746"/>
    </source>
</evidence>
<reference evidence="1" key="1">
    <citation type="submission" date="2022-11" db="EMBL/GenBank/DDBJ databases">
        <title>Centuries of genome instability and evolution in soft-shell clam transmissible cancer (bioRxiv).</title>
        <authorList>
            <person name="Hart S.F.M."/>
            <person name="Yonemitsu M.A."/>
            <person name="Giersch R.M."/>
            <person name="Beal B.F."/>
            <person name="Arriagada G."/>
            <person name="Davis B.W."/>
            <person name="Ostrander E.A."/>
            <person name="Goff S.P."/>
            <person name="Metzger M.J."/>
        </authorList>
    </citation>
    <scope>NUCLEOTIDE SEQUENCE</scope>
    <source>
        <strain evidence="1">MELC-2E11</strain>
        <tissue evidence="1">Siphon/mantle</tissue>
    </source>
</reference>
<proteinExistence type="predicted"/>
<dbReference type="EMBL" id="CP111025">
    <property type="protein sequence ID" value="WAR26125.1"/>
    <property type="molecule type" value="Genomic_DNA"/>
</dbReference>
<evidence type="ECO:0000313" key="1">
    <source>
        <dbReference type="EMBL" id="WAR26125.1"/>
    </source>
</evidence>
<accession>A0ABY7FV84</accession>
<dbReference type="Proteomes" id="UP001164746">
    <property type="component" value="Chromosome 14"/>
</dbReference>
<feature type="non-terminal residue" evidence="1">
    <location>
        <position position="1"/>
    </location>
</feature>